<organism evidence="1 2">
    <name type="scientific">Halocatena marina</name>
    <dbReference type="NCBI Taxonomy" id="2934937"/>
    <lineage>
        <taxon>Archaea</taxon>
        <taxon>Methanobacteriati</taxon>
        <taxon>Methanobacteriota</taxon>
        <taxon>Stenosarchaea group</taxon>
        <taxon>Halobacteria</taxon>
        <taxon>Halobacteriales</taxon>
        <taxon>Natronomonadaceae</taxon>
        <taxon>Halocatena</taxon>
    </lineage>
</organism>
<protein>
    <submittedName>
        <fullName evidence="1">Uncharacterized protein</fullName>
    </submittedName>
</protein>
<comment type="caution">
    <text evidence="1">The sequence shown here is derived from an EMBL/GenBank/DDBJ whole genome shotgun (WGS) entry which is preliminary data.</text>
</comment>
<dbReference type="Proteomes" id="UP001596417">
    <property type="component" value="Unassembled WGS sequence"/>
</dbReference>
<dbReference type="EMBL" id="JBHTAX010000001">
    <property type="protein sequence ID" value="MFC7188394.1"/>
    <property type="molecule type" value="Genomic_DNA"/>
</dbReference>
<proteinExistence type="predicted"/>
<name>A0ABD5YGC7_9EURY</name>
<evidence type="ECO:0000313" key="1">
    <source>
        <dbReference type="EMBL" id="MFC7188394.1"/>
    </source>
</evidence>
<evidence type="ECO:0000313" key="2">
    <source>
        <dbReference type="Proteomes" id="UP001596417"/>
    </source>
</evidence>
<dbReference type="RefSeq" id="WP_390204219.1">
    <property type="nucleotide sequence ID" value="NZ_JBHTAX010000001.1"/>
</dbReference>
<dbReference type="AlphaFoldDB" id="A0ABD5YGC7"/>
<reference evidence="1 2" key="1">
    <citation type="journal article" date="2019" name="Int. J. Syst. Evol. Microbiol.">
        <title>The Global Catalogue of Microorganisms (GCM) 10K type strain sequencing project: providing services to taxonomists for standard genome sequencing and annotation.</title>
        <authorList>
            <consortium name="The Broad Institute Genomics Platform"/>
            <consortium name="The Broad Institute Genome Sequencing Center for Infectious Disease"/>
            <person name="Wu L."/>
            <person name="Ma J."/>
        </authorList>
    </citation>
    <scope>NUCLEOTIDE SEQUENCE [LARGE SCALE GENOMIC DNA]</scope>
    <source>
        <strain evidence="1 2">RDMS1</strain>
    </source>
</reference>
<gene>
    <name evidence="1" type="ORF">ACFQL7_00010</name>
</gene>
<accession>A0ABD5YGC7</accession>
<sequence length="78" mass="8976">MLHRRGATEWHGGNLEAAALEYIKEFGLGTHFLTTPYAEGLTQEQCEELICVFDPVRHPAHYNLCKYVQDSSRIRENI</sequence>
<keyword evidence="2" id="KW-1185">Reference proteome</keyword>